<dbReference type="GO" id="GO:0033503">
    <property type="term" value="C:HULC complex"/>
    <property type="evidence" value="ECO:0007669"/>
    <property type="project" value="TreeGrafter"/>
</dbReference>
<accession>A0A250X483</accession>
<keyword evidence="7 13" id="KW-0863">Zinc-finger</keyword>
<evidence type="ECO:0000256" key="11">
    <source>
        <dbReference type="ARBA" id="ARBA00023054"/>
    </source>
</evidence>
<dbReference type="InterPro" id="IPR001841">
    <property type="entry name" value="Znf_RING"/>
</dbReference>
<evidence type="ECO:0000256" key="5">
    <source>
        <dbReference type="ARBA" id="ARBA00022679"/>
    </source>
</evidence>
<evidence type="ECO:0000256" key="14">
    <source>
        <dbReference type="RuleBase" id="RU365038"/>
    </source>
</evidence>
<dbReference type="OrthoDB" id="10266039at2759"/>
<evidence type="ECO:0000256" key="1">
    <source>
        <dbReference type="ARBA" id="ARBA00000900"/>
    </source>
</evidence>
<dbReference type="InterPro" id="IPR013956">
    <property type="entry name" value="E3_ubiquit_lig_Bre1"/>
</dbReference>
<dbReference type="GO" id="GO:0008270">
    <property type="term" value="F:zinc ion binding"/>
    <property type="evidence" value="ECO:0007669"/>
    <property type="project" value="UniProtKB-KW"/>
</dbReference>
<dbReference type="Proteomes" id="UP000232323">
    <property type="component" value="Unassembled WGS sequence"/>
</dbReference>
<evidence type="ECO:0000256" key="8">
    <source>
        <dbReference type="ARBA" id="ARBA00022786"/>
    </source>
</evidence>
<gene>
    <name evidence="17" type="ORF">CEUSTIGMA_g5145.t1</name>
</gene>
<proteinExistence type="inferred from homology"/>
<dbReference type="InterPro" id="IPR013083">
    <property type="entry name" value="Znf_RING/FYVE/PHD"/>
</dbReference>
<keyword evidence="6 14" id="KW-0479">Metal-binding</keyword>
<evidence type="ECO:0000256" key="7">
    <source>
        <dbReference type="ARBA" id="ARBA00022771"/>
    </source>
</evidence>
<dbReference type="GO" id="GO:0061630">
    <property type="term" value="F:ubiquitin protein ligase activity"/>
    <property type="evidence" value="ECO:0007669"/>
    <property type="project" value="UniProtKB-EC"/>
</dbReference>
<evidence type="ECO:0000256" key="4">
    <source>
        <dbReference type="ARBA" id="ARBA00005555"/>
    </source>
</evidence>
<dbReference type="CDD" id="cd16499">
    <property type="entry name" value="RING-HC_Bre1-like"/>
    <property type="match status" value="1"/>
</dbReference>
<dbReference type="PANTHER" id="PTHR23163:SF0">
    <property type="entry name" value="E3 UBIQUITIN-PROTEIN LIGASE BRE1"/>
    <property type="match status" value="1"/>
</dbReference>
<evidence type="ECO:0000256" key="15">
    <source>
        <dbReference type="SAM" id="Coils"/>
    </source>
</evidence>
<evidence type="ECO:0000256" key="12">
    <source>
        <dbReference type="ARBA" id="ARBA00023242"/>
    </source>
</evidence>
<comment type="catalytic activity">
    <reaction evidence="1 14">
        <text>S-ubiquitinyl-[E2 ubiquitin-conjugating enzyme]-L-cysteine + [acceptor protein]-L-lysine = [E2 ubiquitin-conjugating enzyme]-L-cysteine + N(6)-ubiquitinyl-[acceptor protein]-L-lysine.</text>
        <dbReference type="EC" id="2.3.2.27"/>
    </reaction>
</comment>
<keyword evidence="11 14" id="KW-0175">Coiled coil</keyword>
<feature type="coiled-coil region" evidence="15">
    <location>
        <begin position="475"/>
        <end position="502"/>
    </location>
</feature>
<organism evidence="17 18">
    <name type="scientific">Chlamydomonas eustigma</name>
    <dbReference type="NCBI Taxonomy" id="1157962"/>
    <lineage>
        <taxon>Eukaryota</taxon>
        <taxon>Viridiplantae</taxon>
        <taxon>Chlorophyta</taxon>
        <taxon>core chlorophytes</taxon>
        <taxon>Chlorophyceae</taxon>
        <taxon>CS clade</taxon>
        <taxon>Chlamydomonadales</taxon>
        <taxon>Chlamydomonadaceae</taxon>
        <taxon>Chlamydomonas</taxon>
    </lineage>
</organism>
<feature type="coiled-coil region" evidence="15">
    <location>
        <begin position="163"/>
        <end position="239"/>
    </location>
</feature>
<evidence type="ECO:0000256" key="13">
    <source>
        <dbReference type="PROSITE-ProRule" id="PRU00175"/>
    </source>
</evidence>
<feature type="coiled-coil region" evidence="15">
    <location>
        <begin position="394"/>
        <end position="443"/>
    </location>
</feature>
<dbReference type="PROSITE" id="PS50089">
    <property type="entry name" value="ZF_RING_2"/>
    <property type="match status" value="1"/>
</dbReference>
<comment type="subcellular location">
    <subcellularLocation>
        <location evidence="2 14">Nucleus</location>
    </subcellularLocation>
</comment>
<evidence type="ECO:0000256" key="3">
    <source>
        <dbReference type="ARBA" id="ARBA00004906"/>
    </source>
</evidence>
<comment type="caution">
    <text evidence="17">The sequence shown here is derived from an EMBL/GenBank/DDBJ whole genome shotgun (WGS) entry which is preliminary data.</text>
</comment>
<protein>
    <recommendedName>
        <fullName evidence="14">E3 ubiquitin protein ligase</fullName>
        <ecNumber evidence="14">2.3.2.27</ecNumber>
    </recommendedName>
</protein>
<feature type="coiled-coil region" evidence="15">
    <location>
        <begin position="651"/>
        <end position="776"/>
    </location>
</feature>
<name>A0A250X483_9CHLO</name>
<feature type="domain" description="RING-type" evidence="16">
    <location>
        <begin position="799"/>
        <end position="837"/>
    </location>
</feature>
<keyword evidence="18" id="KW-1185">Reference proteome</keyword>
<evidence type="ECO:0000256" key="9">
    <source>
        <dbReference type="ARBA" id="ARBA00022833"/>
    </source>
</evidence>
<dbReference type="PANTHER" id="PTHR23163">
    <property type="entry name" value="RING FINGER PROTEIN-RELATED"/>
    <property type="match status" value="1"/>
</dbReference>
<dbReference type="PROSITE" id="PS00518">
    <property type="entry name" value="ZF_RING_1"/>
    <property type="match status" value="1"/>
</dbReference>
<dbReference type="Pfam" id="PF13923">
    <property type="entry name" value="zf-C3HC4_2"/>
    <property type="match status" value="1"/>
</dbReference>
<comment type="pathway">
    <text evidence="3 14">Protein modification; protein ubiquitination.</text>
</comment>
<dbReference type="SUPFAM" id="SSF57850">
    <property type="entry name" value="RING/U-box"/>
    <property type="match status" value="1"/>
</dbReference>
<dbReference type="AlphaFoldDB" id="A0A250X483"/>
<evidence type="ECO:0000256" key="2">
    <source>
        <dbReference type="ARBA" id="ARBA00004123"/>
    </source>
</evidence>
<keyword evidence="9 14" id="KW-0862">Zinc</keyword>
<dbReference type="SMART" id="SM00184">
    <property type="entry name" value="RING"/>
    <property type="match status" value="1"/>
</dbReference>
<dbReference type="STRING" id="1157962.A0A250X483"/>
<keyword evidence="8 14" id="KW-0833">Ubl conjugation pathway</keyword>
<feature type="coiled-coil region" evidence="15">
    <location>
        <begin position="6"/>
        <end position="40"/>
    </location>
</feature>
<dbReference type="UniPathway" id="UPA00143"/>
<keyword evidence="5 14" id="KW-0808">Transferase</keyword>
<evidence type="ECO:0000259" key="16">
    <source>
        <dbReference type="PROSITE" id="PS50089"/>
    </source>
</evidence>
<feature type="coiled-coil region" evidence="15">
    <location>
        <begin position="574"/>
        <end position="608"/>
    </location>
</feature>
<dbReference type="EC" id="2.3.2.27" evidence="14"/>
<comment type="similarity">
    <text evidence="4 14">Belongs to the BRE1 family.</text>
</comment>
<dbReference type="GO" id="GO:0016567">
    <property type="term" value="P:protein ubiquitination"/>
    <property type="evidence" value="ECO:0007669"/>
    <property type="project" value="UniProtKB-UniRule"/>
</dbReference>
<dbReference type="GO" id="GO:0005634">
    <property type="term" value="C:nucleus"/>
    <property type="evidence" value="ECO:0007669"/>
    <property type="project" value="UniProtKB-SubCell"/>
</dbReference>
<sequence>MAEQRIQVLTHQNQQLAVQLEEKRRDTRILEDKLSEYESKEIGYAQTLMCVNRVWERLLADIQHLSAGCFISDPVAEVEAVQSTITMSDPFLARLLESCPPPVIKSINDNKKQIDASLSLVEEALVQRAMSTQDGLSRVLQSIKMLQDQNSQLSLRLASTCSNETLQEDMDRLVQEVASIRQRLHHNHALQRTTAERLQAAEDRSLQAEEHMKKLQNELADTEQQLSSLQRKYAALKDGKCAEPNNAVVIREASAGNLQGNVNTSGSENNSQPHAQDNLLDEIQCLRLEVQKREEELEKERGGHLDTKRELKVVQSKLDGEHWVTSTRTYQSVVQELTGVKEALTSRGKELEAVCKERDEAVQEAQVKNHYFHAETVMKQKVIGLEKAFMDLQLSKAESDRMRQELELHMLRERDKMGNVKTVDELKAMMATLQTQVASMQKLIELNKGTRETLVSCAEKVLEAEKLAGRKHLEAQRLTDRLRQKGEELDESRRREQGLKERVNDLKAFVDMLTIYCNDSRDATEVRASEAALKEKVATLESQLQGHSLQQRVLELESAERVARDQVELIEIESDCLRIEISRYRREAEELRTQLQASTSECQMYIAEIETTGAAYEEMQSQNTRMLSQLIERDEAHNALRAERLKITQSQQQLQELVDSRTQELHRLRAERLDQASYQEQLEKEVSRLASDLATLKEELRFQTARADTTVYDARRLEETVSNVQSQLEAGVKRLEHAETELRECQEKVLKEKTKRQKLEGENRLLHVKLERLRKNAGGGAVDKELQEEVEAMRHLLNCNVCHERRKNVIITKCCHVFCDKCIKRNLEARNRKCPGCGVQYGQADVKHLYLS</sequence>
<evidence type="ECO:0000256" key="6">
    <source>
        <dbReference type="ARBA" id="ARBA00022723"/>
    </source>
</evidence>
<evidence type="ECO:0000313" key="18">
    <source>
        <dbReference type="Proteomes" id="UP000232323"/>
    </source>
</evidence>
<dbReference type="InterPro" id="IPR017907">
    <property type="entry name" value="Znf_RING_CS"/>
</dbReference>
<evidence type="ECO:0000256" key="10">
    <source>
        <dbReference type="ARBA" id="ARBA00022853"/>
    </source>
</evidence>
<dbReference type="GO" id="GO:0006325">
    <property type="term" value="P:chromatin organization"/>
    <property type="evidence" value="ECO:0007669"/>
    <property type="project" value="UniProtKB-KW"/>
</dbReference>
<dbReference type="Gene3D" id="3.30.40.10">
    <property type="entry name" value="Zinc/RING finger domain, C3HC4 (zinc finger)"/>
    <property type="match status" value="1"/>
</dbReference>
<dbReference type="EMBL" id="BEGY01000026">
    <property type="protein sequence ID" value="GAX77702.1"/>
    <property type="molecule type" value="Genomic_DNA"/>
</dbReference>
<evidence type="ECO:0000313" key="17">
    <source>
        <dbReference type="EMBL" id="GAX77702.1"/>
    </source>
</evidence>
<keyword evidence="10 14" id="KW-0156">Chromatin regulator</keyword>
<keyword evidence="12 14" id="KW-0539">Nucleus</keyword>
<reference evidence="17 18" key="1">
    <citation type="submission" date="2017-08" db="EMBL/GenBank/DDBJ databases">
        <title>Acidophilic green algal genome provides insights into adaptation to an acidic environment.</title>
        <authorList>
            <person name="Hirooka S."/>
            <person name="Hirose Y."/>
            <person name="Kanesaki Y."/>
            <person name="Higuchi S."/>
            <person name="Fujiwara T."/>
            <person name="Onuma R."/>
            <person name="Era A."/>
            <person name="Ohbayashi R."/>
            <person name="Uzuka A."/>
            <person name="Nozaki H."/>
            <person name="Yoshikawa H."/>
            <person name="Miyagishima S.Y."/>
        </authorList>
    </citation>
    <scope>NUCLEOTIDE SEQUENCE [LARGE SCALE GENOMIC DNA]</scope>
    <source>
        <strain evidence="17 18">NIES-2499</strain>
    </source>
</reference>